<proteinExistence type="predicted"/>
<organism evidence="1 2">
    <name type="scientific">Toxocara canis</name>
    <name type="common">Canine roundworm</name>
    <dbReference type="NCBI Taxonomy" id="6265"/>
    <lineage>
        <taxon>Eukaryota</taxon>
        <taxon>Metazoa</taxon>
        <taxon>Ecdysozoa</taxon>
        <taxon>Nematoda</taxon>
        <taxon>Chromadorea</taxon>
        <taxon>Rhabditida</taxon>
        <taxon>Spirurina</taxon>
        <taxon>Ascaridomorpha</taxon>
        <taxon>Ascaridoidea</taxon>
        <taxon>Toxocaridae</taxon>
        <taxon>Toxocara</taxon>
    </lineage>
</organism>
<gene>
    <name evidence="1" type="ORF">Tcan_06631</name>
</gene>
<name>A0A0B2UYI3_TOXCA</name>
<sequence>MDYLFCFDVRDKAFNRRMKPAGEQQVKEHFSPREIDSHDYVVMSNALQRPNCAT</sequence>
<protein>
    <submittedName>
        <fullName evidence="1">Uncharacterized protein</fullName>
    </submittedName>
</protein>
<evidence type="ECO:0000313" key="2">
    <source>
        <dbReference type="Proteomes" id="UP000031036"/>
    </source>
</evidence>
<dbReference type="EMBL" id="JPKZ01002967">
    <property type="protein sequence ID" value="KHN74152.1"/>
    <property type="molecule type" value="Genomic_DNA"/>
</dbReference>
<accession>A0A0B2UYI3</accession>
<dbReference type="Proteomes" id="UP000031036">
    <property type="component" value="Unassembled WGS sequence"/>
</dbReference>
<reference evidence="1 2" key="1">
    <citation type="submission" date="2014-11" db="EMBL/GenBank/DDBJ databases">
        <title>Genetic blueprint of the zoonotic pathogen Toxocara canis.</title>
        <authorList>
            <person name="Zhu X.-Q."/>
            <person name="Korhonen P.K."/>
            <person name="Cai H."/>
            <person name="Young N.D."/>
            <person name="Nejsum P."/>
            <person name="von Samson-Himmelstjerna G."/>
            <person name="Boag P.R."/>
            <person name="Tan P."/>
            <person name="Li Q."/>
            <person name="Min J."/>
            <person name="Yang Y."/>
            <person name="Wang X."/>
            <person name="Fang X."/>
            <person name="Hall R.S."/>
            <person name="Hofmann A."/>
            <person name="Sternberg P.W."/>
            <person name="Jex A.R."/>
            <person name="Gasser R.B."/>
        </authorList>
    </citation>
    <scope>NUCLEOTIDE SEQUENCE [LARGE SCALE GENOMIC DNA]</scope>
    <source>
        <strain evidence="1">PN_DK_2014</strain>
    </source>
</reference>
<dbReference type="AlphaFoldDB" id="A0A0B2UYI3"/>
<evidence type="ECO:0000313" key="1">
    <source>
        <dbReference type="EMBL" id="KHN74152.1"/>
    </source>
</evidence>
<comment type="caution">
    <text evidence="1">The sequence shown here is derived from an EMBL/GenBank/DDBJ whole genome shotgun (WGS) entry which is preliminary data.</text>
</comment>
<keyword evidence="2" id="KW-1185">Reference proteome</keyword>